<reference evidence="2" key="1">
    <citation type="submission" date="2020-09" db="EMBL/GenBank/DDBJ databases">
        <title>A novel bacterium of genus Paenibacillus, isolated from South China Sea.</title>
        <authorList>
            <person name="Huang H."/>
            <person name="Mo K."/>
            <person name="Hu Y."/>
        </authorList>
    </citation>
    <scope>NUCLEOTIDE SEQUENCE</scope>
    <source>
        <strain evidence="2">IB182493</strain>
    </source>
</reference>
<proteinExistence type="predicted"/>
<dbReference type="Proteomes" id="UP000632125">
    <property type="component" value="Unassembled WGS sequence"/>
</dbReference>
<dbReference type="SUPFAM" id="SSF55729">
    <property type="entry name" value="Acyl-CoA N-acyltransferases (Nat)"/>
    <property type="match status" value="1"/>
</dbReference>
<organism evidence="2 3">
    <name type="scientific">Paenibacillus arenilitoris</name>
    <dbReference type="NCBI Taxonomy" id="2772299"/>
    <lineage>
        <taxon>Bacteria</taxon>
        <taxon>Bacillati</taxon>
        <taxon>Bacillota</taxon>
        <taxon>Bacilli</taxon>
        <taxon>Bacillales</taxon>
        <taxon>Paenibacillaceae</taxon>
        <taxon>Paenibacillus</taxon>
    </lineage>
</organism>
<dbReference type="InterPro" id="IPR016181">
    <property type="entry name" value="Acyl_CoA_acyltransferase"/>
</dbReference>
<dbReference type="InterPro" id="IPR000182">
    <property type="entry name" value="GNAT_dom"/>
</dbReference>
<accession>A0A927H3G8</accession>
<evidence type="ECO:0000313" key="2">
    <source>
        <dbReference type="EMBL" id="MBD2867316.1"/>
    </source>
</evidence>
<feature type="domain" description="N-acetyltransferase" evidence="1">
    <location>
        <begin position="112"/>
        <end position="245"/>
    </location>
</feature>
<protein>
    <submittedName>
        <fullName evidence="2">N-acetyltransferase</fullName>
    </submittedName>
</protein>
<dbReference type="Pfam" id="PF00583">
    <property type="entry name" value="Acetyltransf_1"/>
    <property type="match status" value="1"/>
</dbReference>
<dbReference type="Gene3D" id="3.40.630.30">
    <property type="match status" value="1"/>
</dbReference>
<name>A0A927H3G8_9BACL</name>
<dbReference type="PROSITE" id="PS51186">
    <property type="entry name" value="GNAT"/>
    <property type="match status" value="1"/>
</dbReference>
<evidence type="ECO:0000259" key="1">
    <source>
        <dbReference type="PROSITE" id="PS51186"/>
    </source>
</evidence>
<keyword evidence="3" id="KW-1185">Reference proteome</keyword>
<sequence length="245" mass="27771">MVRQVELQHILPLRELFLSENRFQIRFNACHERKMSDSYLIAAEGAPIGYGSVKGAEQLSDRDAIFEFYVLPPYRSKAHLFFPKLLEASGAAFIQCQSNERLLTSMLYQFGRDIRAEAILFEDDAAAGLRIPDAEFRPRREDDAVFEHKLEPVGEFVLASRGEIVATGGYLQHYNKPYADLYMEVKENARLQGFGSYFVQRLKERCYSAGRVPAARCGISNAASRATLLKAGFRICGFVLQGRLR</sequence>
<evidence type="ECO:0000313" key="3">
    <source>
        <dbReference type="Proteomes" id="UP000632125"/>
    </source>
</evidence>
<dbReference type="EMBL" id="JACXIY010000002">
    <property type="protein sequence ID" value="MBD2867316.1"/>
    <property type="molecule type" value="Genomic_DNA"/>
</dbReference>
<dbReference type="AlphaFoldDB" id="A0A927H3G8"/>
<comment type="caution">
    <text evidence="2">The sequence shown here is derived from an EMBL/GenBank/DDBJ whole genome shotgun (WGS) entry which is preliminary data.</text>
</comment>
<gene>
    <name evidence="2" type="ORF">IDH41_01905</name>
</gene>
<dbReference type="GO" id="GO:0016747">
    <property type="term" value="F:acyltransferase activity, transferring groups other than amino-acyl groups"/>
    <property type="evidence" value="ECO:0007669"/>
    <property type="project" value="InterPro"/>
</dbReference>